<keyword evidence="2" id="KW-1185">Reference proteome</keyword>
<reference evidence="1" key="1">
    <citation type="journal article" date="2023" name="G3 (Bethesda)">
        <title>A reference genome for the long-term kleptoplast-retaining sea slug Elysia crispata morphotype clarki.</title>
        <authorList>
            <person name="Eastman K.E."/>
            <person name="Pendleton A.L."/>
            <person name="Shaikh M.A."/>
            <person name="Suttiyut T."/>
            <person name="Ogas R."/>
            <person name="Tomko P."/>
            <person name="Gavelis G."/>
            <person name="Widhalm J.R."/>
            <person name="Wisecaver J.H."/>
        </authorList>
    </citation>
    <scope>NUCLEOTIDE SEQUENCE</scope>
    <source>
        <strain evidence="1">ECLA1</strain>
    </source>
</reference>
<evidence type="ECO:0000313" key="2">
    <source>
        <dbReference type="Proteomes" id="UP001283361"/>
    </source>
</evidence>
<gene>
    <name evidence="1" type="ORF">RRG08_062773</name>
</gene>
<sequence>MIIRTVCSLFRKNFYPPRTKLRGRLGMLQTVCSLDPDLESKGWTRKFYRILSLHSLKMESPAGGYNVFTACPRGDVMRSPGSQRWSARLVFALRIESTQIQTWGDDEAFCRSTPDVEGGCAGGGVV</sequence>
<protein>
    <submittedName>
        <fullName evidence="1">Uncharacterized protein</fullName>
    </submittedName>
</protein>
<dbReference type="Proteomes" id="UP001283361">
    <property type="component" value="Unassembled WGS sequence"/>
</dbReference>
<dbReference type="EMBL" id="JAWDGP010006953">
    <property type="protein sequence ID" value="KAK3732570.1"/>
    <property type="molecule type" value="Genomic_DNA"/>
</dbReference>
<comment type="caution">
    <text evidence="1">The sequence shown here is derived from an EMBL/GenBank/DDBJ whole genome shotgun (WGS) entry which is preliminary data.</text>
</comment>
<accession>A0AAE0Y4B8</accession>
<evidence type="ECO:0000313" key="1">
    <source>
        <dbReference type="EMBL" id="KAK3732570.1"/>
    </source>
</evidence>
<dbReference type="AlphaFoldDB" id="A0AAE0Y4B8"/>
<proteinExistence type="predicted"/>
<organism evidence="1 2">
    <name type="scientific">Elysia crispata</name>
    <name type="common">lettuce slug</name>
    <dbReference type="NCBI Taxonomy" id="231223"/>
    <lineage>
        <taxon>Eukaryota</taxon>
        <taxon>Metazoa</taxon>
        <taxon>Spiralia</taxon>
        <taxon>Lophotrochozoa</taxon>
        <taxon>Mollusca</taxon>
        <taxon>Gastropoda</taxon>
        <taxon>Heterobranchia</taxon>
        <taxon>Euthyneura</taxon>
        <taxon>Panpulmonata</taxon>
        <taxon>Sacoglossa</taxon>
        <taxon>Placobranchoidea</taxon>
        <taxon>Plakobranchidae</taxon>
        <taxon>Elysia</taxon>
    </lineage>
</organism>
<name>A0AAE0Y4B8_9GAST</name>